<accession>A0A3M7EK16</accession>
<dbReference type="Proteomes" id="UP000269276">
    <property type="component" value="Unassembled WGS sequence"/>
</dbReference>
<dbReference type="Gene3D" id="3.50.30.50">
    <property type="entry name" value="Putative cyclase"/>
    <property type="match status" value="1"/>
</dbReference>
<name>A0A3M7EK16_HORWE</name>
<dbReference type="OrthoDB" id="5396at2759"/>
<dbReference type="Pfam" id="PF04199">
    <property type="entry name" value="Cyclase"/>
    <property type="match status" value="1"/>
</dbReference>
<protein>
    <recommendedName>
        <fullName evidence="4">Cyclase</fullName>
    </recommendedName>
</protein>
<comment type="similarity">
    <text evidence="1">Belongs to the Cyclase 1 superfamily.</text>
</comment>
<comment type="caution">
    <text evidence="2">The sequence shown here is derived from an EMBL/GenBank/DDBJ whole genome shotgun (WGS) entry which is preliminary data.</text>
</comment>
<evidence type="ECO:0008006" key="4">
    <source>
        <dbReference type="Google" id="ProtNLM"/>
    </source>
</evidence>
<dbReference type="EMBL" id="QWIP01000031">
    <property type="protein sequence ID" value="RMY76979.1"/>
    <property type="molecule type" value="Genomic_DNA"/>
</dbReference>
<gene>
    <name evidence="2" type="ORF">D0863_01637</name>
</gene>
<dbReference type="PANTHER" id="PTHR34861:SF10">
    <property type="entry name" value="CYCLASE"/>
    <property type="match status" value="1"/>
</dbReference>
<dbReference type="GO" id="GO:0019441">
    <property type="term" value="P:L-tryptophan catabolic process to kynurenine"/>
    <property type="evidence" value="ECO:0007669"/>
    <property type="project" value="InterPro"/>
</dbReference>
<sequence length="529" mass="57042">MANLISHLGCAWGVFDKDGKKDKLGTLNLLTPDVVKAAYSELKNGISVSLNWPINGIKVPGFGRKGLEHKVFSFRDTPIAAHGYDDEVAFNTQCSSQWDSLCHVHCQQTARGYNGVQTSPTELQGDDPEGRLPTLNRWQERGGMVARGVFIDYKRYADENGIKFNPYNDDKITTDDIEKIAKQQGVEFKPGDVLIIRSGFTEGLAGQSDEKQAELMGSHRTCGVTGNVDTAKWHWNKHFAAVAGDMIAYEHIPPTNPETGEDGTIAELVLHQYFLALFGMPIGELWDLKELSETCKKLGRYSFLLTSSPLNYPGIDDVPDGLEVLGLPVLVLQVVGVLPGVDTQDRVELAHDGVLVGVCPDLQGAGVVVLHEPCPARALDAGEGGVELLLHGIQAAEVRVDALGQRAAWGLSAALALGGQILPEKSVVDVTAAVEVDGWLSSDLGLSVVLGEGLLHLSLGGVVVGDVGVVVLGVVELHDLAVDSRLKRTVVVWKMLSARVQQLYGWNTNTTHMAGQAGWPFHGQMSSRP</sequence>
<evidence type="ECO:0000313" key="3">
    <source>
        <dbReference type="Proteomes" id="UP000269276"/>
    </source>
</evidence>
<dbReference type="InterPro" id="IPR007325">
    <property type="entry name" value="KFase/CYL"/>
</dbReference>
<organism evidence="2 3">
    <name type="scientific">Hortaea werneckii</name>
    <name type="common">Black yeast</name>
    <name type="synonym">Cladosporium werneckii</name>
    <dbReference type="NCBI Taxonomy" id="91943"/>
    <lineage>
        <taxon>Eukaryota</taxon>
        <taxon>Fungi</taxon>
        <taxon>Dikarya</taxon>
        <taxon>Ascomycota</taxon>
        <taxon>Pezizomycotina</taxon>
        <taxon>Dothideomycetes</taxon>
        <taxon>Dothideomycetidae</taxon>
        <taxon>Mycosphaerellales</taxon>
        <taxon>Teratosphaeriaceae</taxon>
        <taxon>Hortaea</taxon>
    </lineage>
</organism>
<proteinExistence type="inferred from homology"/>
<dbReference type="AlphaFoldDB" id="A0A3M7EK16"/>
<reference evidence="2 3" key="1">
    <citation type="journal article" date="2018" name="BMC Genomics">
        <title>Genomic evidence for intraspecific hybridization in a clonal and extremely halotolerant yeast.</title>
        <authorList>
            <person name="Gostincar C."/>
            <person name="Stajich J.E."/>
            <person name="Zupancic J."/>
            <person name="Zalar P."/>
            <person name="Gunde-Cimerman N."/>
        </authorList>
    </citation>
    <scope>NUCLEOTIDE SEQUENCE [LARGE SCALE GENOMIC DNA]</scope>
    <source>
        <strain evidence="2 3">EXF-2682</strain>
    </source>
</reference>
<evidence type="ECO:0000256" key="1">
    <source>
        <dbReference type="ARBA" id="ARBA00007865"/>
    </source>
</evidence>
<evidence type="ECO:0000313" key="2">
    <source>
        <dbReference type="EMBL" id="RMY76979.1"/>
    </source>
</evidence>
<dbReference type="GO" id="GO:0004061">
    <property type="term" value="F:arylformamidase activity"/>
    <property type="evidence" value="ECO:0007669"/>
    <property type="project" value="InterPro"/>
</dbReference>
<dbReference type="PANTHER" id="PTHR34861">
    <property type="match status" value="1"/>
</dbReference>
<dbReference type="InterPro" id="IPR037175">
    <property type="entry name" value="KFase_sf"/>
</dbReference>